<evidence type="ECO:0000256" key="1">
    <source>
        <dbReference type="SAM" id="MobiDB-lite"/>
    </source>
</evidence>
<dbReference type="Proteomes" id="UP000199682">
    <property type="component" value="Unassembled WGS sequence"/>
</dbReference>
<dbReference type="AlphaFoldDB" id="A0A1G9W5X5"/>
<name>A0A1G9W5X5_9PSEU</name>
<feature type="compositionally biased region" description="Low complexity" evidence="1">
    <location>
        <begin position="24"/>
        <end position="35"/>
    </location>
</feature>
<proteinExistence type="predicted"/>
<feature type="region of interest" description="Disordered" evidence="1">
    <location>
        <begin position="24"/>
        <end position="46"/>
    </location>
</feature>
<evidence type="ECO:0000256" key="2">
    <source>
        <dbReference type="SAM" id="SignalP"/>
    </source>
</evidence>
<feature type="chain" id="PRO_5039418936" evidence="2">
    <location>
        <begin position="20"/>
        <end position="254"/>
    </location>
</feature>
<feature type="signal peptide" evidence="2">
    <location>
        <begin position="1"/>
        <end position="19"/>
    </location>
</feature>
<keyword evidence="2" id="KW-0732">Signal</keyword>
<sequence>MLYAPAVKRLVPLVVLALAACSSTPPPVTSTSASSSPPPTTTSRKFDQSEEIQIVFAVYVKALRTKDGEIALAVMASTAISRWEEYRLHALKSTEAQLAALPAGQRATVYGLRATVDPAVLRAGNGSTVLITAVQQGLISLNTSTKLVYADGTSTVTESNPVLTKLILGADTATAEIGSDDPGGPPSSKPLKFTFVREGERWKADPTSLADTATAALEEVAAQKGTTVDQVLTQALTAQYGAARAAEIRRPLGG</sequence>
<evidence type="ECO:0000313" key="4">
    <source>
        <dbReference type="Proteomes" id="UP000199682"/>
    </source>
</evidence>
<evidence type="ECO:0000313" key="3">
    <source>
        <dbReference type="EMBL" id="SDM79922.1"/>
    </source>
</evidence>
<protein>
    <submittedName>
        <fullName evidence="3">Uncharacterized protein</fullName>
    </submittedName>
</protein>
<dbReference type="EMBL" id="FNET01000027">
    <property type="protein sequence ID" value="SDM79922.1"/>
    <property type="molecule type" value="Genomic_DNA"/>
</dbReference>
<gene>
    <name evidence="3" type="ORF">SAMN04488074_12716</name>
</gene>
<accession>A0A1G9W5X5</accession>
<reference evidence="4" key="1">
    <citation type="submission" date="2016-10" db="EMBL/GenBank/DDBJ databases">
        <authorList>
            <person name="Varghese N."/>
            <person name="Submissions S."/>
        </authorList>
    </citation>
    <scope>NUCLEOTIDE SEQUENCE [LARGE SCALE GENOMIC DNA]</scope>
    <source>
        <strain evidence="4">DSM 44796</strain>
    </source>
</reference>
<organism evidence="3 4">
    <name type="scientific">Lentzea albidocapillata subsp. violacea</name>
    <dbReference type="NCBI Taxonomy" id="128104"/>
    <lineage>
        <taxon>Bacteria</taxon>
        <taxon>Bacillati</taxon>
        <taxon>Actinomycetota</taxon>
        <taxon>Actinomycetes</taxon>
        <taxon>Pseudonocardiales</taxon>
        <taxon>Pseudonocardiaceae</taxon>
        <taxon>Lentzea</taxon>
    </lineage>
</organism>